<evidence type="ECO:0000313" key="1">
    <source>
        <dbReference type="EMBL" id="KAJ1364639.1"/>
    </source>
</evidence>
<dbReference type="Proteomes" id="UP001196413">
    <property type="component" value="Unassembled WGS sequence"/>
</dbReference>
<dbReference type="EMBL" id="JAHQIW010005020">
    <property type="protein sequence ID" value="KAJ1364639.1"/>
    <property type="molecule type" value="Genomic_DNA"/>
</dbReference>
<protein>
    <submittedName>
        <fullName evidence="1">Uncharacterized protein</fullName>
    </submittedName>
</protein>
<name>A0AAD5NBE4_PARTN</name>
<evidence type="ECO:0000313" key="2">
    <source>
        <dbReference type="Proteomes" id="UP001196413"/>
    </source>
</evidence>
<reference evidence="1" key="1">
    <citation type="submission" date="2021-06" db="EMBL/GenBank/DDBJ databases">
        <title>Parelaphostrongylus tenuis whole genome reference sequence.</title>
        <authorList>
            <person name="Garwood T.J."/>
            <person name="Larsen P.A."/>
            <person name="Fountain-Jones N.M."/>
            <person name="Garbe J.R."/>
            <person name="Macchietto M.G."/>
            <person name="Kania S.A."/>
            <person name="Gerhold R.W."/>
            <person name="Richards J.E."/>
            <person name="Wolf T.M."/>
        </authorList>
    </citation>
    <scope>NUCLEOTIDE SEQUENCE</scope>
    <source>
        <strain evidence="1">MNPRO001-30</strain>
        <tissue evidence="1">Meninges</tissue>
    </source>
</reference>
<dbReference type="AlphaFoldDB" id="A0AAD5NBE4"/>
<keyword evidence="2" id="KW-1185">Reference proteome</keyword>
<gene>
    <name evidence="1" type="ORF">KIN20_024769</name>
</gene>
<sequence length="106" mass="12289">MVDFIAGSIESRLLHGVALQPIHYRKHALDETRSKSFRTPLQFDSAHNEIVLIFSEVDQDKRSALDFIVNRCNSMMVITALNYKVNQISGSMNWKWRAGLVRYEYV</sequence>
<comment type="caution">
    <text evidence="1">The sequence shown here is derived from an EMBL/GenBank/DDBJ whole genome shotgun (WGS) entry which is preliminary data.</text>
</comment>
<proteinExistence type="predicted"/>
<organism evidence="1 2">
    <name type="scientific">Parelaphostrongylus tenuis</name>
    <name type="common">Meningeal worm</name>
    <dbReference type="NCBI Taxonomy" id="148309"/>
    <lineage>
        <taxon>Eukaryota</taxon>
        <taxon>Metazoa</taxon>
        <taxon>Ecdysozoa</taxon>
        <taxon>Nematoda</taxon>
        <taxon>Chromadorea</taxon>
        <taxon>Rhabditida</taxon>
        <taxon>Rhabditina</taxon>
        <taxon>Rhabditomorpha</taxon>
        <taxon>Strongyloidea</taxon>
        <taxon>Metastrongylidae</taxon>
        <taxon>Parelaphostrongylus</taxon>
    </lineage>
</organism>
<accession>A0AAD5NBE4</accession>